<evidence type="ECO:0000256" key="1">
    <source>
        <dbReference type="SAM" id="Coils"/>
    </source>
</evidence>
<feature type="compositionally biased region" description="Polar residues" evidence="2">
    <location>
        <begin position="45"/>
        <end position="55"/>
    </location>
</feature>
<evidence type="ECO:0000313" key="4">
    <source>
        <dbReference type="WBParaSite" id="MBELARI_LOCUS2870"/>
    </source>
</evidence>
<keyword evidence="3" id="KW-1185">Reference proteome</keyword>
<feature type="region of interest" description="Disordered" evidence="2">
    <location>
        <begin position="34"/>
        <end position="57"/>
    </location>
</feature>
<proteinExistence type="predicted"/>
<name>A0AAF3FAD8_9BILA</name>
<feature type="coiled-coil region" evidence="1">
    <location>
        <begin position="57"/>
        <end position="96"/>
    </location>
</feature>
<dbReference type="Proteomes" id="UP000887575">
    <property type="component" value="Unassembled WGS sequence"/>
</dbReference>
<protein>
    <submittedName>
        <fullName evidence="4">Uncharacterized protein</fullName>
    </submittedName>
</protein>
<organism evidence="3 4">
    <name type="scientific">Mesorhabditis belari</name>
    <dbReference type="NCBI Taxonomy" id="2138241"/>
    <lineage>
        <taxon>Eukaryota</taxon>
        <taxon>Metazoa</taxon>
        <taxon>Ecdysozoa</taxon>
        <taxon>Nematoda</taxon>
        <taxon>Chromadorea</taxon>
        <taxon>Rhabditida</taxon>
        <taxon>Rhabditina</taxon>
        <taxon>Rhabditomorpha</taxon>
        <taxon>Rhabditoidea</taxon>
        <taxon>Rhabditidae</taxon>
        <taxon>Mesorhabditinae</taxon>
        <taxon>Mesorhabditis</taxon>
    </lineage>
</organism>
<evidence type="ECO:0000256" key="2">
    <source>
        <dbReference type="SAM" id="MobiDB-lite"/>
    </source>
</evidence>
<dbReference type="WBParaSite" id="MBELARI_LOCUS2870">
    <property type="protein sequence ID" value="MBELARI_LOCUS2870"/>
    <property type="gene ID" value="MBELARI_LOCUS2870"/>
</dbReference>
<evidence type="ECO:0000313" key="3">
    <source>
        <dbReference type="Proteomes" id="UP000887575"/>
    </source>
</evidence>
<sequence length="135" mass="15621">MLVLKNEIDESTLNDFFNEPANLSTIESLLFATSRPLDDLEPPTASDTPTSSVQQPIEHLEEDLRGKEMENLHAELRKMIQELMVSREENRKLRGELNQVNRLYLKKSIETDLAREEISRLKGESFDDENVTYLD</sequence>
<accession>A0AAF3FAD8</accession>
<keyword evidence="1" id="KW-0175">Coiled coil</keyword>
<dbReference type="AlphaFoldDB" id="A0AAF3FAD8"/>
<reference evidence="4" key="1">
    <citation type="submission" date="2024-02" db="UniProtKB">
        <authorList>
            <consortium name="WormBaseParasite"/>
        </authorList>
    </citation>
    <scope>IDENTIFICATION</scope>
</reference>